<feature type="region of interest" description="Disordered" evidence="1">
    <location>
        <begin position="1"/>
        <end position="21"/>
    </location>
</feature>
<reference evidence="4" key="1">
    <citation type="journal article" date="2019" name="Int. J. Syst. Evol. Microbiol.">
        <title>The Global Catalogue of Microorganisms (GCM) 10K type strain sequencing project: providing services to taxonomists for standard genome sequencing and annotation.</title>
        <authorList>
            <consortium name="The Broad Institute Genomics Platform"/>
            <consortium name="The Broad Institute Genome Sequencing Center for Infectious Disease"/>
            <person name="Wu L."/>
            <person name="Ma J."/>
        </authorList>
    </citation>
    <scope>NUCLEOTIDE SEQUENCE [LARGE SCALE GENOMIC DNA]</scope>
    <source>
        <strain evidence="4">JCM 16014</strain>
    </source>
</reference>
<sequence length="214" mass="23965">MSLESSKESSNASPSPESRGQRWLVLEDPTVVRAVAHPIRLEVMELIGRHGRLTTADAARELGISHGLASHHLRQLAKYGFVEQVAGKDNRERPWRLLFTSQRVEGVDADPELADAADVLERISAERVVARFIDWQRRRGEWSAAWNQQAGLSQTNVYLTFDELAELNGAIEELIVRYVNERPIDDLASRPAGSVPVNISTFVVPHSQPARQTR</sequence>
<evidence type="ECO:0000259" key="2">
    <source>
        <dbReference type="SMART" id="SM00418"/>
    </source>
</evidence>
<dbReference type="Pfam" id="PF12840">
    <property type="entry name" value="HTH_20"/>
    <property type="match status" value="1"/>
</dbReference>
<dbReference type="SUPFAM" id="SSF46785">
    <property type="entry name" value="Winged helix' DNA-binding domain"/>
    <property type="match status" value="1"/>
</dbReference>
<name>A0ABP5F4N0_9ACTN</name>
<dbReference type="CDD" id="cd00090">
    <property type="entry name" value="HTH_ARSR"/>
    <property type="match status" value="1"/>
</dbReference>
<gene>
    <name evidence="3" type="ORF">GCM10009839_10060</name>
</gene>
<accession>A0ABP5F4N0</accession>
<dbReference type="InterPro" id="IPR011991">
    <property type="entry name" value="ArsR-like_HTH"/>
</dbReference>
<feature type="domain" description="HTH arsR-type" evidence="2">
    <location>
        <begin position="30"/>
        <end position="115"/>
    </location>
</feature>
<proteinExistence type="predicted"/>
<evidence type="ECO:0000313" key="3">
    <source>
        <dbReference type="EMBL" id="GAA2016461.1"/>
    </source>
</evidence>
<dbReference type="InterPro" id="IPR001845">
    <property type="entry name" value="HTH_ArsR_DNA-bd_dom"/>
</dbReference>
<dbReference type="InterPro" id="IPR036390">
    <property type="entry name" value="WH_DNA-bd_sf"/>
</dbReference>
<organism evidence="3 4">
    <name type="scientific">Catenulispora yoronensis</name>
    <dbReference type="NCBI Taxonomy" id="450799"/>
    <lineage>
        <taxon>Bacteria</taxon>
        <taxon>Bacillati</taxon>
        <taxon>Actinomycetota</taxon>
        <taxon>Actinomycetes</taxon>
        <taxon>Catenulisporales</taxon>
        <taxon>Catenulisporaceae</taxon>
        <taxon>Catenulispora</taxon>
    </lineage>
</organism>
<dbReference type="InterPro" id="IPR036388">
    <property type="entry name" value="WH-like_DNA-bd_sf"/>
</dbReference>
<feature type="compositionally biased region" description="Low complexity" evidence="1">
    <location>
        <begin position="1"/>
        <end position="18"/>
    </location>
</feature>
<evidence type="ECO:0000313" key="4">
    <source>
        <dbReference type="Proteomes" id="UP001500751"/>
    </source>
</evidence>
<evidence type="ECO:0000256" key="1">
    <source>
        <dbReference type="SAM" id="MobiDB-lite"/>
    </source>
</evidence>
<dbReference type="Proteomes" id="UP001500751">
    <property type="component" value="Unassembled WGS sequence"/>
</dbReference>
<protein>
    <submittedName>
        <fullName evidence="3">Helix-turn-helix domain-containing protein</fullName>
    </submittedName>
</protein>
<keyword evidence="4" id="KW-1185">Reference proteome</keyword>
<dbReference type="SMART" id="SM00418">
    <property type="entry name" value="HTH_ARSR"/>
    <property type="match status" value="1"/>
</dbReference>
<dbReference type="Gene3D" id="1.10.10.10">
    <property type="entry name" value="Winged helix-like DNA-binding domain superfamily/Winged helix DNA-binding domain"/>
    <property type="match status" value="1"/>
</dbReference>
<comment type="caution">
    <text evidence="3">The sequence shown here is derived from an EMBL/GenBank/DDBJ whole genome shotgun (WGS) entry which is preliminary data.</text>
</comment>
<dbReference type="RefSeq" id="WP_344664296.1">
    <property type="nucleotide sequence ID" value="NZ_BAAAQN010000004.1"/>
</dbReference>
<dbReference type="EMBL" id="BAAAQN010000004">
    <property type="protein sequence ID" value="GAA2016461.1"/>
    <property type="molecule type" value="Genomic_DNA"/>
</dbReference>